<dbReference type="InterPro" id="IPR045076">
    <property type="entry name" value="MutS"/>
</dbReference>
<dbReference type="Gene3D" id="1.10.1420.10">
    <property type="match status" value="1"/>
</dbReference>
<organism evidence="3 4">
    <name type="scientific">Triticum turgidum subsp. durum</name>
    <name type="common">Durum wheat</name>
    <name type="synonym">Triticum durum</name>
    <dbReference type="NCBI Taxonomy" id="4567"/>
    <lineage>
        <taxon>Eukaryota</taxon>
        <taxon>Viridiplantae</taxon>
        <taxon>Streptophyta</taxon>
        <taxon>Embryophyta</taxon>
        <taxon>Tracheophyta</taxon>
        <taxon>Spermatophyta</taxon>
        <taxon>Magnoliopsida</taxon>
        <taxon>Liliopsida</taxon>
        <taxon>Poales</taxon>
        <taxon>Poaceae</taxon>
        <taxon>BOP clade</taxon>
        <taxon>Pooideae</taxon>
        <taxon>Triticodae</taxon>
        <taxon>Triticeae</taxon>
        <taxon>Triticinae</taxon>
        <taxon>Triticum</taxon>
    </lineage>
</organism>
<dbReference type="EMBL" id="LT934111">
    <property type="protein sequence ID" value="VAH08842.1"/>
    <property type="molecule type" value="Genomic_DNA"/>
</dbReference>
<dbReference type="AlphaFoldDB" id="A0A9R0UZ91"/>
<evidence type="ECO:0000256" key="1">
    <source>
        <dbReference type="ARBA" id="ARBA00006271"/>
    </source>
</evidence>
<feature type="domain" description="DNA mismatch repair protein MutS core" evidence="2">
    <location>
        <begin position="14"/>
        <end position="80"/>
    </location>
</feature>
<evidence type="ECO:0000313" key="3">
    <source>
        <dbReference type="EMBL" id="VAH08842.1"/>
    </source>
</evidence>
<dbReference type="GO" id="GO:0006298">
    <property type="term" value="P:mismatch repair"/>
    <property type="evidence" value="ECO:0007669"/>
    <property type="project" value="InterPro"/>
</dbReference>
<name>A0A9R0UZ91_TRITD</name>
<sequence>MHHRDRLLKLDAAAHEALQIFQVDKHPSYMGIGRAKEGFSVFGILNKCVTPMGRRLLRAWFLRPIIDIDVINNRLNTVSLF</sequence>
<dbReference type="GO" id="GO:0140664">
    <property type="term" value="F:ATP-dependent DNA damage sensor activity"/>
    <property type="evidence" value="ECO:0007669"/>
    <property type="project" value="InterPro"/>
</dbReference>
<dbReference type="GO" id="GO:0051026">
    <property type="term" value="P:chiasma assembly"/>
    <property type="evidence" value="ECO:0007669"/>
    <property type="project" value="TreeGrafter"/>
</dbReference>
<dbReference type="PANTHER" id="PTHR11361:SF20">
    <property type="entry name" value="MUTS PROTEIN HOMOLOG 5"/>
    <property type="match status" value="1"/>
</dbReference>
<gene>
    <name evidence="3" type="ORF">TRITD_1Av1G188720</name>
</gene>
<dbReference type="PANTHER" id="PTHR11361">
    <property type="entry name" value="DNA MISMATCH REPAIR PROTEIN MUTS FAMILY MEMBER"/>
    <property type="match status" value="1"/>
</dbReference>
<dbReference type="GO" id="GO:0030983">
    <property type="term" value="F:mismatched DNA binding"/>
    <property type="evidence" value="ECO:0007669"/>
    <property type="project" value="InterPro"/>
</dbReference>
<keyword evidence="4" id="KW-1185">Reference proteome</keyword>
<proteinExistence type="inferred from homology"/>
<evidence type="ECO:0000313" key="4">
    <source>
        <dbReference type="Proteomes" id="UP000324705"/>
    </source>
</evidence>
<dbReference type="SUPFAM" id="SSF48334">
    <property type="entry name" value="DNA repair protein MutS, domain III"/>
    <property type="match status" value="1"/>
</dbReference>
<dbReference type="Gramene" id="TRITD1Av1G188720.4">
    <property type="protein sequence ID" value="TRITD1Av1G188720.4"/>
    <property type="gene ID" value="TRITD1Av1G188720"/>
</dbReference>
<dbReference type="InterPro" id="IPR007696">
    <property type="entry name" value="DNA_mismatch_repair_MutS_core"/>
</dbReference>
<dbReference type="InterPro" id="IPR036187">
    <property type="entry name" value="DNA_mismatch_repair_MutS_sf"/>
</dbReference>
<dbReference type="Proteomes" id="UP000324705">
    <property type="component" value="Chromosome 1A"/>
</dbReference>
<dbReference type="Pfam" id="PF05192">
    <property type="entry name" value="MutS_III"/>
    <property type="match status" value="1"/>
</dbReference>
<dbReference type="GO" id="GO:0005524">
    <property type="term" value="F:ATP binding"/>
    <property type="evidence" value="ECO:0007669"/>
    <property type="project" value="InterPro"/>
</dbReference>
<reference evidence="3 4" key="1">
    <citation type="submission" date="2017-09" db="EMBL/GenBank/DDBJ databases">
        <authorList>
            <consortium name="International Durum Wheat Genome Sequencing Consortium (IDWGSC)"/>
            <person name="Milanesi L."/>
        </authorList>
    </citation>
    <scope>NUCLEOTIDE SEQUENCE [LARGE SCALE GENOMIC DNA]</scope>
    <source>
        <strain evidence="4">cv. Svevo</strain>
    </source>
</reference>
<protein>
    <recommendedName>
        <fullName evidence="2">DNA mismatch repair protein MutS core domain-containing protein</fullName>
    </recommendedName>
</protein>
<dbReference type="GO" id="GO:0005634">
    <property type="term" value="C:nucleus"/>
    <property type="evidence" value="ECO:0007669"/>
    <property type="project" value="TreeGrafter"/>
</dbReference>
<accession>A0A9R0UZ91</accession>
<comment type="similarity">
    <text evidence="1">Belongs to the DNA mismatch repair MutS family.</text>
</comment>
<evidence type="ECO:0000259" key="2">
    <source>
        <dbReference type="Pfam" id="PF05192"/>
    </source>
</evidence>